<name>A0A6V7IJA1_9HYME</name>
<reference evidence="1" key="1">
    <citation type="submission" date="2020-07" db="EMBL/GenBank/DDBJ databases">
        <authorList>
            <person name="Ferguson B K."/>
        </authorList>
    </citation>
    <scope>NUCLEOTIDE SEQUENCE</scope>
    <source>
        <strain evidence="1">L06</strain>
    </source>
</reference>
<proteinExistence type="predicted"/>
<dbReference type="AlphaFoldDB" id="A0A6V7IJA1"/>
<sequence length="162" mass="18291">MQLECLGIENNLVRCIKDLVPLWKARITITSGEGQLISRVVQFRRVVFRGDSSSPLWFNISRMPQSVALQATCWCQAGTPGDRKHEIDYVHSMDDLKLFASGERQLNPLLDIVVRYSGSMGMEFALDKCAVLHIERRRIDGEGEDAQLMNGNVMKHLDIEGS</sequence>
<dbReference type="PANTHER" id="PTHR35450:SF2">
    <property type="entry name" value="REVERSE TRANSCRIPTASE DOMAIN-CONTAINING PROTEIN"/>
    <property type="match status" value="1"/>
</dbReference>
<gene>
    <name evidence="1" type="ORF">BBRV_LOCUS25894</name>
</gene>
<organism evidence="1">
    <name type="scientific">Bracon brevicornis</name>
    <dbReference type="NCBI Taxonomy" id="1563983"/>
    <lineage>
        <taxon>Eukaryota</taxon>
        <taxon>Metazoa</taxon>
        <taxon>Ecdysozoa</taxon>
        <taxon>Arthropoda</taxon>
        <taxon>Hexapoda</taxon>
        <taxon>Insecta</taxon>
        <taxon>Pterygota</taxon>
        <taxon>Neoptera</taxon>
        <taxon>Endopterygota</taxon>
        <taxon>Hymenoptera</taxon>
        <taxon>Apocrita</taxon>
        <taxon>Ichneumonoidea</taxon>
        <taxon>Braconidae</taxon>
        <taxon>Braconinae</taxon>
        <taxon>Bracon</taxon>
    </lineage>
</organism>
<dbReference type="EMBL" id="CADCXW020000003">
    <property type="protein sequence ID" value="CAD1539337.1"/>
    <property type="molecule type" value="Genomic_DNA"/>
</dbReference>
<protein>
    <submittedName>
        <fullName evidence="1">Uncharacterized protein</fullName>
    </submittedName>
</protein>
<accession>A0A6V7IJA1</accession>
<dbReference type="PANTHER" id="PTHR35450">
    <property type="entry name" value="REVERSE TRANSCRIPTASE DOMAIN-CONTAINING PROTEIN"/>
    <property type="match status" value="1"/>
</dbReference>
<evidence type="ECO:0000313" key="1">
    <source>
        <dbReference type="EMBL" id="CAD1539337.1"/>
    </source>
</evidence>